<dbReference type="GeneID" id="19306126"/>
<dbReference type="CDD" id="cd11065">
    <property type="entry name" value="CYP64-like"/>
    <property type="match status" value="1"/>
</dbReference>
<dbReference type="HOGENOM" id="CLU_001570_2_3_1"/>
<dbReference type="PANTHER" id="PTHR46300">
    <property type="entry name" value="P450, PUTATIVE (EUROFUNG)-RELATED-RELATED"/>
    <property type="match status" value="1"/>
</dbReference>
<dbReference type="GO" id="GO:0004497">
    <property type="term" value="F:monooxygenase activity"/>
    <property type="evidence" value="ECO:0007669"/>
    <property type="project" value="UniProtKB-KW"/>
</dbReference>
<dbReference type="Gene3D" id="1.10.630.10">
    <property type="entry name" value="Cytochrome P450"/>
    <property type="match status" value="1"/>
</dbReference>
<dbReference type="Pfam" id="PF00067">
    <property type="entry name" value="p450"/>
    <property type="match status" value="1"/>
</dbReference>
<sequence length="509" mass="56785">GMSLLPLALLALTGYLLWRYNNRSRTVRLPPGPEPLPFVGSLFDVSRRNPYETFIEWTKTYGDIVSANVMRQTIIILGSSQTVYDFLDRSAIYSDRPCSIMVSELMGFGSSLALLPHDDSFRKQMKAFRLGFGPGVIKKYYPIISRESRTLLHRLLLDPDGFIRHLRLTTAATTLESIFGIHISGWDNTLLKWAEATTNSVGAGIIPGTWLVEQISFMKHIPTWFPLATFKRLAAEGKRNIEYLRTVPLSLVKDELAQGQTSVSALPTILMNARASQDRSDLEEVANLAMLSGYTAAIDTTYAVLQVFFLAMAIHPEAQRKASLELDNVVGTGRLPGPDDRPNLPYLNALIKEVIRWKPVSPFGLPHCARASSEYRGYHIPRGSIIMPNYWALLSNPSTYPEPQDFKPERFLQDGVSGKPNPDPDQAFGSGRRACPGRWFADAALYSVISHVLAVFTIERPLDQDGNEIHLEGTMHPNFVSSPEPFKVRITPRSSAAKVLIEQAQEELA</sequence>
<keyword evidence="11" id="KW-0732">Signal</keyword>
<dbReference type="GO" id="GO:0005506">
    <property type="term" value="F:iron ion binding"/>
    <property type="evidence" value="ECO:0007669"/>
    <property type="project" value="InterPro"/>
</dbReference>
<proteinExistence type="inferred from homology"/>
<dbReference type="GO" id="GO:0020037">
    <property type="term" value="F:heme binding"/>
    <property type="evidence" value="ECO:0007669"/>
    <property type="project" value="InterPro"/>
</dbReference>
<dbReference type="GO" id="GO:0016705">
    <property type="term" value="F:oxidoreductase activity, acting on paired donors, with incorporation or reduction of molecular oxygen"/>
    <property type="evidence" value="ECO:0007669"/>
    <property type="project" value="InterPro"/>
</dbReference>
<reference evidence="12 13" key="1">
    <citation type="journal article" date="2012" name="Science">
        <title>The Paleozoic origin of enzymatic lignin decomposition reconstructed from 31 fungal genomes.</title>
        <authorList>
            <person name="Floudas D."/>
            <person name="Binder M."/>
            <person name="Riley R."/>
            <person name="Barry K."/>
            <person name="Blanchette R.A."/>
            <person name="Henrissat B."/>
            <person name="Martinez A.T."/>
            <person name="Otillar R."/>
            <person name="Spatafora J.W."/>
            <person name="Yadav J.S."/>
            <person name="Aerts A."/>
            <person name="Benoit I."/>
            <person name="Boyd A."/>
            <person name="Carlson A."/>
            <person name="Copeland A."/>
            <person name="Coutinho P.M."/>
            <person name="de Vries R.P."/>
            <person name="Ferreira P."/>
            <person name="Findley K."/>
            <person name="Foster B."/>
            <person name="Gaskell J."/>
            <person name="Glotzer D."/>
            <person name="Gorecki P."/>
            <person name="Heitman J."/>
            <person name="Hesse C."/>
            <person name="Hori C."/>
            <person name="Igarashi K."/>
            <person name="Jurgens J.A."/>
            <person name="Kallen N."/>
            <person name="Kersten P."/>
            <person name="Kohler A."/>
            <person name="Kuees U."/>
            <person name="Kumar T.K.A."/>
            <person name="Kuo A."/>
            <person name="LaButti K."/>
            <person name="Larrondo L.F."/>
            <person name="Lindquist E."/>
            <person name="Ling A."/>
            <person name="Lombard V."/>
            <person name="Lucas S."/>
            <person name="Lundell T."/>
            <person name="Martin R."/>
            <person name="McLaughlin D.J."/>
            <person name="Morgenstern I."/>
            <person name="Morin E."/>
            <person name="Murat C."/>
            <person name="Nagy L.G."/>
            <person name="Nolan M."/>
            <person name="Ohm R.A."/>
            <person name="Patyshakuliyeva A."/>
            <person name="Rokas A."/>
            <person name="Ruiz-Duenas F.J."/>
            <person name="Sabat G."/>
            <person name="Salamov A."/>
            <person name="Samejima M."/>
            <person name="Schmutz J."/>
            <person name="Slot J.C."/>
            <person name="St John F."/>
            <person name="Stenlid J."/>
            <person name="Sun H."/>
            <person name="Sun S."/>
            <person name="Syed K."/>
            <person name="Tsang A."/>
            <person name="Wiebenga A."/>
            <person name="Young D."/>
            <person name="Pisabarro A."/>
            <person name="Eastwood D.C."/>
            <person name="Martin F."/>
            <person name="Cullen D."/>
            <person name="Grigoriev I.V."/>
            <person name="Hibbett D.S."/>
        </authorList>
    </citation>
    <scope>NUCLEOTIDE SEQUENCE [LARGE SCALE GENOMIC DNA]</scope>
    <source>
        <strain evidence="12 13">ATCC 11539</strain>
    </source>
</reference>
<evidence type="ECO:0000256" key="8">
    <source>
        <dbReference type="ARBA" id="ARBA00023033"/>
    </source>
</evidence>
<dbReference type="InterPro" id="IPR036396">
    <property type="entry name" value="Cyt_P450_sf"/>
</dbReference>
<evidence type="ECO:0000256" key="7">
    <source>
        <dbReference type="ARBA" id="ARBA00023004"/>
    </source>
</evidence>
<dbReference type="EMBL" id="KB469302">
    <property type="protein sequence ID" value="EPQ55355.1"/>
    <property type="molecule type" value="Genomic_DNA"/>
</dbReference>
<keyword evidence="5 9" id="KW-0479">Metal-binding</keyword>
<dbReference type="OrthoDB" id="2789670at2759"/>
<dbReference type="InterPro" id="IPR002401">
    <property type="entry name" value="Cyt_P450_E_grp-I"/>
</dbReference>
<dbReference type="PANTHER" id="PTHR46300:SF7">
    <property type="entry name" value="P450, PUTATIVE (EUROFUNG)-RELATED"/>
    <property type="match status" value="1"/>
</dbReference>
<feature type="non-terminal residue" evidence="12">
    <location>
        <position position="1"/>
    </location>
</feature>
<evidence type="ECO:0000313" key="12">
    <source>
        <dbReference type="EMBL" id="EPQ55355.1"/>
    </source>
</evidence>
<evidence type="ECO:0000256" key="4">
    <source>
        <dbReference type="ARBA" id="ARBA00022617"/>
    </source>
</evidence>
<keyword evidence="4 9" id="KW-0349">Heme</keyword>
<evidence type="ECO:0000256" key="6">
    <source>
        <dbReference type="ARBA" id="ARBA00023002"/>
    </source>
</evidence>
<comment type="cofactor">
    <cofactor evidence="1 9">
        <name>heme</name>
        <dbReference type="ChEBI" id="CHEBI:30413"/>
    </cofactor>
</comment>
<dbReference type="InterPro" id="IPR001128">
    <property type="entry name" value="Cyt_P450"/>
</dbReference>
<dbReference type="AlphaFoldDB" id="S7RLS2"/>
<organism evidence="12 13">
    <name type="scientific">Gloeophyllum trabeum (strain ATCC 11539 / FP-39264 / Madison 617)</name>
    <name type="common">Brown rot fungus</name>
    <dbReference type="NCBI Taxonomy" id="670483"/>
    <lineage>
        <taxon>Eukaryota</taxon>
        <taxon>Fungi</taxon>
        <taxon>Dikarya</taxon>
        <taxon>Basidiomycota</taxon>
        <taxon>Agaricomycotina</taxon>
        <taxon>Agaricomycetes</taxon>
        <taxon>Gloeophyllales</taxon>
        <taxon>Gloeophyllaceae</taxon>
        <taxon>Gloeophyllum</taxon>
    </lineage>
</organism>
<evidence type="ECO:0000256" key="3">
    <source>
        <dbReference type="ARBA" id="ARBA00010617"/>
    </source>
</evidence>
<dbReference type="KEGG" id="gtr:GLOTRDRAFT_42383"/>
<dbReference type="STRING" id="670483.S7RLS2"/>
<protein>
    <submittedName>
        <fullName evidence="12">Cytochrome P450</fullName>
    </submittedName>
</protein>
<evidence type="ECO:0000256" key="2">
    <source>
        <dbReference type="ARBA" id="ARBA00005179"/>
    </source>
</evidence>
<feature type="chain" id="PRO_5004556675" evidence="11">
    <location>
        <begin position="19"/>
        <end position="509"/>
    </location>
</feature>
<keyword evidence="13" id="KW-1185">Reference proteome</keyword>
<dbReference type="RefSeq" id="XP_007866139.1">
    <property type="nucleotide sequence ID" value="XM_007867948.1"/>
</dbReference>
<feature type="binding site" description="axial binding residue" evidence="9">
    <location>
        <position position="435"/>
    </location>
    <ligand>
        <name>heme</name>
        <dbReference type="ChEBI" id="CHEBI:30413"/>
    </ligand>
    <ligandPart>
        <name>Fe</name>
        <dbReference type="ChEBI" id="CHEBI:18248"/>
    </ligandPart>
</feature>
<dbReference type="InterPro" id="IPR017972">
    <property type="entry name" value="Cyt_P450_CS"/>
</dbReference>
<feature type="signal peptide" evidence="11">
    <location>
        <begin position="1"/>
        <end position="18"/>
    </location>
</feature>
<evidence type="ECO:0000256" key="10">
    <source>
        <dbReference type="RuleBase" id="RU000461"/>
    </source>
</evidence>
<evidence type="ECO:0000256" key="5">
    <source>
        <dbReference type="ARBA" id="ARBA00022723"/>
    </source>
</evidence>
<evidence type="ECO:0000256" key="11">
    <source>
        <dbReference type="SAM" id="SignalP"/>
    </source>
</evidence>
<accession>S7RLS2</accession>
<evidence type="ECO:0000313" key="13">
    <source>
        <dbReference type="Proteomes" id="UP000030669"/>
    </source>
</evidence>
<comment type="pathway">
    <text evidence="2">Secondary metabolite biosynthesis.</text>
</comment>
<dbReference type="Proteomes" id="UP000030669">
    <property type="component" value="Unassembled WGS sequence"/>
</dbReference>
<dbReference type="eggNOG" id="KOG0156">
    <property type="taxonomic scope" value="Eukaryota"/>
</dbReference>
<keyword evidence="8 10" id="KW-0503">Monooxygenase</keyword>
<dbReference type="PRINTS" id="PR00463">
    <property type="entry name" value="EP450I"/>
</dbReference>
<dbReference type="OMA" id="MARTECV"/>
<dbReference type="SUPFAM" id="SSF48264">
    <property type="entry name" value="Cytochrome P450"/>
    <property type="match status" value="1"/>
</dbReference>
<keyword evidence="6 10" id="KW-0560">Oxidoreductase</keyword>
<dbReference type="InterPro" id="IPR050364">
    <property type="entry name" value="Cytochrome_P450_fung"/>
</dbReference>
<dbReference type="PRINTS" id="PR00385">
    <property type="entry name" value="P450"/>
</dbReference>
<name>S7RLS2_GLOTA</name>
<gene>
    <name evidence="12" type="ORF">GLOTRDRAFT_42383</name>
</gene>
<evidence type="ECO:0000256" key="9">
    <source>
        <dbReference type="PIRSR" id="PIRSR602401-1"/>
    </source>
</evidence>
<comment type="similarity">
    <text evidence="3 10">Belongs to the cytochrome P450 family.</text>
</comment>
<evidence type="ECO:0000256" key="1">
    <source>
        <dbReference type="ARBA" id="ARBA00001971"/>
    </source>
</evidence>
<dbReference type="PROSITE" id="PS00086">
    <property type="entry name" value="CYTOCHROME_P450"/>
    <property type="match status" value="1"/>
</dbReference>
<keyword evidence="7 9" id="KW-0408">Iron</keyword>